<dbReference type="EMBL" id="CANTFL010000090">
    <property type="protein sequence ID" value="CAI5713486.1"/>
    <property type="molecule type" value="Genomic_DNA"/>
</dbReference>
<reference evidence="2" key="1">
    <citation type="submission" date="2022-12" db="EMBL/GenBank/DDBJ databases">
        <authorList>
            <person name="Webb A."/>
        </authorList>
    </citation>
    <scope>NUCLEOTIDE SEQUENCE</scope>
    <source>
        <strain evidence="2">Hp1</strain>
    </source>
</reference>
<dbReference type="AlphaFoldDB" id="A0AAV0T649"/>
<keyword evidence="3" id="KW-1185">Reference proteome</keyword>
<evidence type="ECO:0000256" key="1">
    <source>
        <dbReference type="SAM" id="MobiDB-lite"/>
    </source>
</evidence>
<feature type="compositionally biased region" description="Acidic residues" evidence="1">
    <location>
        <begin position="480"/>
        <end position="501"/>
    </location>
</feature>
<feature type="compositionally biased region" description="Basic residues" evidence="1">
    <location>
        <begin position="532"/>
        <end position="551"/>
    </location>
</feature>
<proteinExistence type="predicted"/>
<feature type="region of interest" description="Disordered" evidence="1">
    <location>
        <begin position="469"/>
        <end position="564"/>
    </location>
</feature>
<sequence>MDVLSPPPAPAATTGRRAVRVVADASLTLRVPLPRALRRLETRSTASGRARPVAATATATGDSDCDASWEERNWAARDAAVAVRAARSERADEWPPLPPPPCDLPEDFPRLVVNLTRVQRQCAAAKTLEAAEWDVLAVCRRVRRTLHEQCTHFVELLFDRQWAFHCTYGTSRPLLDGLHAAFPTDVFALLDYPTDIDGVPLHAFLHTLSSPSRWKSVEYLRTCLCRCSRDLQWKSDVLVELELLAETEFAQYERTWQEQSDEIDELTRLRDSFRAKLEKTRAASRANHKLPQGQQYLWILRQLEDVENRLLTLLEVFLKDPELDEDECFSAFANPGGESGVTAGTNVLDMVIAMVFSRLPRDFSQQTTTEEHFQMLFDHHIQILRLWKKDFGRLPSRSRVALQEESARDSEAGSTRVSSLREKRAGLDVSDEESVVGLIEDCLANGGDVANLDEASLVCDREADNIGRGCDRAKDSETFPSDEADGYGADSDSDASEDDAGEVIAAQRQRHPRNRVPSKLGAAETVCALDRPRRRRTKQLRRGQKSHKSKVVRSESDADREAGSFQPFACTGAVPLLRLAKEKELF</sequence>
<protein>
    <submittedName>
        <fullName evidence="2">Uncharacterized protein</fullName>
    </submittedName>
</protein>
<name>A0AAV0T649_HYABA</name>
<evidence type="ECO:0000313" key="2">
    <source>
        <dbReference type="EMBL" id="CAI5713486.1"/>
    </source>
</evidence>
<accession>A0AAV0T649</accession>
<organism evidence="2 3">
    <name type="scientific">Hyaloperonospora brassicae</name>
    <name type="common">Brassica downy mildew</name>
    <name type="synonym">Peronospora brassicae</name>
    <dbReference type="NCBI Taxonomy" id="162125"/>
    <lineage>
        <taxon>Eukaryota</taxon>
        <taxon>Sar</taxon>
        <taxon>Stramenopiles</taxon>
        <taxon>Oomycota</taxon>
        <taxon>Peronosporomycetes</taxon>
        <taxon>Peronosporales</taxon>
        <taxon>Peronosporaceae</taxon>
        <taxon>Hyaloperonospora</taxon>
    </lineage>
</organism>
<dbReference type="Proteomes" id="UP001162031">
    <property type="component" value="Unassembled WGS sequence"/>
</dbReference>
<feature type="compositionally biased region" description="Basic and acidic residues" evidence="1">
    <location>
        <begin position="552"/>
        <end position="562"/>
    </location>
</feature>
<evidence type="ECO:0000313" key="3">
    <source>
        <dbReference type="Proteomes" id="UP001162031"/>
    </source>
</evidence>
<gene>
    <name evidence="2" type="ORF">HBR001_LOCUS1055</name>
</gene>
<feature type="region of interest" description="Disordered" evidence="1">
    <location>
        <begin position="42"/>
        <end position="64"/>
    </location>
</feature>
<comment type="caution">
    <text evidence="2">The sequence shown here is derived from an EMBL/GenBank/DDBJ whole genome shotgun (WGS) entry which is preliminary data.</text>
</comment>
<feature type="region of interest" description="Disordered" evidence="1">
    <location>
        <begin position="402"/>
        <end position="424"/>
    </location>
</feature>